<accession>A0ACC1NZN4</accession>
<reference evidence="1" key="1">
    <citation type="submission" date="2022-08" db="EMBL/GenBank/DDBJ databases">
        <title>Genome Sequence of Lecanicillium fungicola.</title>
        <authorList>
            <person name="Buettner E."/>
        </authorList>
    </citation>
    <scope>NUCLEOTIDE SEQUENCE</scope>
    <source>
        <strain evidence="1">Babe33</strain>
    </source>
</reference>
<dbReference type="EMBL" id="JANJQO010000002">
    <property type="protein sequence ID" value="KAJ2984286.1"/>
    <property type="molecule type" value="Genomic_DNA"/>
</dbReference>
<evidence type="ECO:0000313" key="1">
    <source>
        <dbReference type="EMBL" id="KAJ2984286.1"/>
    </source>
</evidence>
<organism evidence="1 2">
    <name type="scientific">Zarea fungicola</name>
    <dbReference type="NCBI Taxonomy" id="93591"/>
    <lineage>
        <taxon>Eukaryota</taxon>
        <taxon>Fungi</taxon>
        <taxon>Dikarya</taxon>
        <taxon>Ascomycota</taxon>
        <taxon>Pezizomycotina</taxon>
        <taxon>Sordariomycetes</taxon>
        <taxon>Hypocreomycetidae</taxon>
        <taxon>Hypocreales</taxon>
        <taxon>Cordycipitaceae</taxon>
        <taxon>Zarea</taxon>
    </lineage>
</organism>
<keyword evidence="2" id="KW-1185">Reference proteome</keyword>
<sequence>MTIYEEHRVSFGDGKTIFYLAAGPLSGPLLIFMHGWPAIAKTWQPQIKAFALLGFRVVAPDMPGYGQSTARHIKSDYSQQEVVKGMLAVLADTKRETAVWVGHDWGCATLWTLANTHPEVCRAVIGLTVPFGTLELGLEELVKTVDRKLYPENEFPYGQWDYMVFYEQSFDKASSFFDKGIHGFLNMMMRRVTDPSIIDTPSFTSTVVKAGGWFGGMDEPPPPEANVPDDAFNMEVEILNELIAAMEKTGFGPGDSWYMNHKENREYNLNKTKNNMKLEIPVLFIHARYDFVCQSVIGKLADRMRSSCPNLTEKVIDAGHLVASEKPEETNSAIAKWLLEKVPDWWPRVSSI</sequence>
<comment type="caution">
    <text evidence="1">The sequence shown here is derived from an EMBL/GenBank/DDBJ whole genome shotgun (WGS) entry which is preliminary data.</text>
</comment>
<name>A0ACC1NZN4_9HYPO</name>
<evidence type="ECO:0000313" key="2">
    <source>
        <dbReference type="Proteomes" id="UP001143910"/>
    </source>
</evidence>
<gene>
    <name evidence="1" type="ORF">NQ176_g52</name>
</gene>
<protein>
    <submittedName>
        <fullName evidence="1">Uncharacterized protein</fullName>
    </submittedName>
</protein>
<dbReference type="Proteomes" id="UP001143910">
    <property type="component" value="Unassembled WGS sequence"/>
</dbReference>
<proteinExistence type="predicted"/>